<sequence>MNEYTYFPPVAFKFHVFADDIEGDKEGSFQEVLGLNVKMETEDIQEGGENRFIHKFPKAPKYPNLILKRGMLFNSPLIEWASNSIGKFSFKPKTILVVLLDVNNQALMGWNVVNAVPVGLQLSDLKAEENKLMIESLELAYDYFEKVKW</sequence>
<evidence type="ECO:0000313" key="2">
    <source>
        <dbReference type="Proteomes" id="UP000248198"/>
    </source>
</evidence>
<accession>A0A318UFD1</accession>
<dbReference type="RefSeq" id="WP_110830206.1">
    <property type="nucleotide sequence ID" value="NZ_QKLU01000003.1"/>
</dbReference>
<dbReference type="Pfam" id="PF06841">
    <property type="entry name" value="Phage_T4_gp19"/>
    <property type="match status" value="1"/>
</dbReference>
<evidence type="ECO:0000313" key="1">
    <source>
        <dbReference type="EMBL" id="PYF75134.1"/>
    </source>
</evidence>
<dbReference type="InterPro" id="IPR011747">
    <property type="entry name" value="CHP02241"/>
</dbReference>
<protein>
    <submittedName>
        <fullName evidence="1">Phage tail-like protein</fullName>
    </submittedName>
</protein>
<dbReference type="NCBIfam" id="TIGR02241">
    <property type="entry name" value="conserved hypothetical phage tail region protein"/>
    <property type="match status" value="1"/>
</dbReference>
<dbReference type="PANTHER" id="PTHR38009:SF1">
    <property type="entry name" value="CONSERVED HYPOTHETICAL PHAGE TAIL PROTEIN"/>
    <property type="match status" value="1"/>
</dbReference>
<dbReference type="InterPro" id="IPR010667">
    <property type="entry name" value="Phage_T4_Gp19"/>
</dbReference>
<dbReference type="OrthoDB" id="9799891at2"/>
<dbReference type="EMBL" id="QKLU01000003">
    <property type="protein sequence ID" value="PYF75134.1"/>
    <property type="molecule type" value="Genomic_DNA"/>
</dbReference>
<dbReference type="PANTHER" id="PTHR38009">
    <property type="entry name" value="CONSERVED HYPOTHETICAL PHAGE TAIL PROTEIN"/>
    <property type="match status" value="1"/>
</dbReference>
<dbReference type="Proteomes" id="UP000248198">
    <property type="component" value="Unassembled WGS sequence"/>
</dbReference>
<gene>
    <name evidence="1" type="ORF">B0O44_103583</name>
</gene>
<keyword evidence="2" id="KW-1185">Reference proteome</keyword>
<dbReference type="GO" id="GO:0005198">
    <property type="term" value="F:structural molecule activity"/>
    <property type="evidence" value="ECO:0007669"/>
    <property type="project" value="InterPro"/>
</dbReference>
<organism evidence="1 2">
    <name type="scientific">Pedobacter nutrimenti</name>
    <dbReference type="NCBI Taxonomy" id="1241337"/>
    <lineage>
        <taxon>Bacteria</taxon>
        <taxon>Pseudomonadati</taxon>
        <taxon>Bacteroidota</taxon>
        <taxon>Sphingobacteriia</taxon>
        <taxon>Sphingobacteriales</taxon>
        <taxon>Sphingobacteriaceae</taxon>
        <taxon>Pedobacter</taxon>
    </lineage>
</organism>
<comment type="caution">
    <text evidence="1">The sequence shown here is derived from an EMBL/GenBank/DDBJ whole genome shotgun (WGS) entry which is preliminary data.</text>
</comment>
<proteinExistence type="predicted"/>
<reference evidence="1 2" key="1">
    <citation type="submission" date="2018-06" db="EMBL/GenBank/DDBJ databases">
        <title>Genomic Encyclopedia of Archaeal and Bacterial Type Strains, Phase II (KMG-II): from individual species to whole genera.</title>
        <authorList>
            <person name="Goeker M."/>
        </authorList>
    </citation>
    <scope>NUCLEOTIDE SEQUENCE [LARGE SCALE GENOMIC DNA]</scope>
    <source>
        <strain evidence="1 2">DSM 27372</strain>
    </source>
</reference>
<name>A0A318UFD1_9SPHI</name>
<dbReference type="AlphaFoldDB" id="A0A318UFD1"/>